<dbReference type="Proteomes" id="UP000238217">
    <property type="component" value="Unassembled WGS sequence"/>
</dbReference>
<dbReference type="GO" id="GO:0016651">
    <property type="term" value="F:oxidoreductase activity, acting on NAD(P)H"/>
    <property type="evidence" value="ECO:0007669"/>
    <property type="project" value="TreeGrafter"/>
</dbReference>
<dbReference type="NCBIfam" id="TIGR02824">
    <property type="entry name" value="quinone_pig3"/>
    <property type="match status" value="1"/>
</dbReference>
<dbReference type="SUPFAM" id="SSF51735">
    <property type="entry name" value="NAD(P)-binding Rossmann-fold domains"/>
    <property type="match status" value="1"/>
</dbReference>
<sequence>MRAVQYTDAGGPEVISLAERADPTPAAGQVLIQVAAAGLNRADVMQRLGVYPPPKGASEIPGLEVSGRVIAAGQGSDLAVQELIGKEVVALLAGGGYAEQVVVDARHVLPVPTGISLTDAAGLIEVAATVHSNLRGEAQVRPGDTVLVHGGTGGIGSFALQYLHGLGAEVLTTVGSAEKASIAVELGADHVINYREEDLGARVQELTDGRGVDVIFDVVGAKYLDTNLRSLATAGRLVIIGLQGGRTAELDLGLMLAKRLLIIATTLRARDAEAKAEIVQAVGEEIWPLIESGQIRVQTDKTFPLEEAAAAHEYFDSGTHTGKILLTMV</sequence>
<proteinExistence type="predicted"/>
<dbReference type="EMBL" id="PVTY01000003">
    <property type="protein sequence ID" value="PRZ18053.1"/>
    <property type="molecule type" value="Genomic_DNA"/>
</dbReference>
<keyword evidence="2" id="KW-0560">Oxidoreductase</keyword>
<feature type="domain" description="Enoyl reductase (ER)" evidence="3">
    <location>
        <begin position="10"/>
        <end position="326"/>
    </location>
</feature>
<keyword evidence="5" id="KW-1185">Reference proteome</keyword>
<organism evidence="4 5">
    <name type="scientific">Nesterenkonia sandarakina</name>
    <dbReference type="NCBI Taxonomy" id="272918"/>
    <lineage>
        <taxon>Bacteria</taxon>
        <taxon>Bacillati</taxon>
        <taxon>Actinomycetota</taxon>
        <taxon>Actinomycetes</taxon>
        <taxon>Micrococcales</taxon>
        <taxon>Micrococcaceae</taxon>
        <taxon>Nesterenkonia</taxon>
    </lineage>
</organism>
<evidence type="ECO:0000256" key="1">
    <source>
        <dbReference type="ARBA" id="ARBA00022857"/>
    </source>
</evidence>
<dbReference type="InterPro" id="IPR014189">
    <property type="entry name" value="Quinone_OxRdtase_PIG3"/>
</dbReference>
<dbReference type="AlphaFoldDB" id="A0A2T0YR69"/>
<comment type="caution">
    <text evidence="4">The sequence shown here is derived from an EMBL/GenBank/DDBJ whole genome shotgun (WGS) entry which is preliminary data.</text>
</comment>
<dbReference type="SUPFAM" id="SSF50129">
    <property type="entry name" value="GroES-like"/>
    <property type="match status" value="1"/>
</dbReference>
<keyword evidence="1" id="KW-0521">NADP</keyword>
<reference evidence="4 5" key="1">
    <citation type="submission" date="2018-03" db="EMBL/GenBank/DDBJ databases">
        <title>Comparative analysis of microorganisms from saline springs in Andes Mountain Range, Colombia.</title>
        <authorList>
            <person name="Rubin E."/>
        </authorList>
    </citation>
    <scope>NUCLEOTIDE SEQUENCE [LARGE SCALE GENOMIC DNA]</scope>
    <source>
        <strain evidence="4 5">CG 35</strain>
    </source>
</reference>
<dbReference type="GO" id="GO:0070402">
    <property type="term" value="F:NADPH binding"/>
    <property type="evidence" value="ECO:0007669"/>
    <property type="project" value="TreeGrafter"/>
</dbReference>
<dbReference type="CDD" id="cd05276">
    <property type="entry name" value="p53_inducible_oxidoreductase"/>
    <property type="match status" value="1"/>
</dbReference>
<dbReference type="InterPro" id="IPR020843">
    <property type="entry name" value="ER"/>
</dbReference>
<evidence type="ECO:0000313" key="5">
    <source>
        <dbReference type="Proteomes" id="UP000238217"/>
    </source>
</evidence>
<dbReference type="Pfam" id="PF00107">
    <property type="entry name" value="ADH_zinc_N"/>
    <property type="match status" value="1"/>
</dbReference>
<dbReference type="InterPro" id="IPR013149">
    <property type="entry name" value="ADH-like_C"/>
</dbReference>
<dbReference type="PANTHER" id="PTHR48106">
    <property type="entry name" value="QUINONE OXIDOREDUCTASE PIG3-RELATED"/>
    <property type="match status" value="1"/>
</dbReference>
<dbReference type="InterPro" id="IPR036291">
    <property type="entry name" value="NAD(P)-bd_dom_sf"/>
</dbReference>
<name>A0A2T0YR69_9MICC</name>
<dbReference type="Gene3D" id="3.90.180.10">
    <property type="entry name" value="Medium-chain alcohol dehydrogenases, catalytic domain"/>
    <property type="match status" value="1"/>
</dbReference>
<accession>A0A2T0YR69</accession>
<protein>
    <submittedName>
        <fullName evidence="4">Putative PIG3 family NAD(P)H quinone oxidoreductase</fullName>
    </submittedName>
</protein>
<gene>
    <name evidence="4" type="ORF">BCL67_10337</name>
</gene>
<dbReference type="Gene3D" id="3.40.50.720">
    <property type="entry name" value="NAD(P)-binding Rossmann-like Domain"/>
    <property type="match status" value="1"/>
</dbReference>
<dbReference type="Pfam" id="PF08240">
    <property type="entry name" value="ADH_N"/>
    <property type="match status" value="1"/>
</dbReference>
<dbReference type="PANTHER" id="PTHR48106:SF8">
    <property type="entry name" value="OS02G0805600 PROTEIN"/>
    <property type="match status" value="1"/>
</dbReference>
<dbReference type="OrthoDB" id="9780520at2"/>
<dbReference type="InterPro" id="IPR011032">
    <property type="entry name" value="GroES-like_sf"/>
</dbReference>
<dbReference type="RefSeq" id="WP_106121961.1">
    <property type="nucleotide sequence ID" value="NZ_PVTY01000003.1"/>
</dbReference>
<dbReference type="SMART" id="SM00829">
    <property type="entry name" value="PKS_ER"/>
    <property type="match status" value="1"/>
</dbReference>
<evidence type="ECO:0000259" key="3">
    <source>
        <dbReference type="SMART" id="SM00829"/>
    </source>
</evidence>
<evidence type="ECO:0000256" key="2">
    <source>
        <dbReference type="ARBA" id="ARBA00023002"/>
    </source>
</evidence>
<dbReference type="InterPro" id="IPR013154">
    <property type="entry name" value="ADH-like_N"/>
</dbReference>
<evidence type="ECO:0000313" key="4">
    <source>
        <dbReference type="EMBL" id="PRZ18053.1"/>
    </source>
</evidence>